<protein>
    <submittedName>
        <fullName evidence="1">Hydantoin racemase</fullName>
    </submittedName>
</protein>
<keyword evidence="2" id="KW-1185">Reference proteome</keyword>
<comment type="caution">
    <text evidence="1">The sequence shown here is derived from an EMBL/GenBank/DDBJ whole genome shotgun (WGS) entry which is preliminary data.</text>
</comment>
<dbReference type="OrthoDB" id="9791723at2"/>
<dbReference type="AlphaFoldDB" id="A0A0J1INH3"/>
<organism evidence="1 2">
    <name type="scientific">Niallia circulans</name>
    <name type="common">Bacillus circulans</name>
    <dbReference type="NCBI Taxonomy" id="1397"/>
    <lineage>
        <taxon>Bacteria</taxon>
        <taxon>Bacillati</taxon>
        <taxon>Bacillota</taxon>
        <taxon>Bacilli</taxon>
        <taxon>Bacillales</taxon>
        <taxon>Bacillaceae</taxon>
        <taxon>Niallia</taxon>
    </lineage>
</organism>
<gene>
    <name evidence="1" type="ORF">ABW02_05085</name>
</gene>
<proteinExistence type="predicted"/>
<dbReference type="GO" id="GO:0047661">
    <property type="term" value="F:amino-acid racemase activity"/>
    <property type="evidence" value="ECO:0007669"/>
    <property type="project" value="InterPro"/>
</dbReference>
<evidence type="ECO:0000313" key="2">
    <source>
        <dbReference type="Proteomes" id="UP000036045"/>
    </source>
</evidence>
<dbReference type="PATRIC" id="fig|1397.4.peg.3119"/>
<evidence type="ECO:0000313" key="1">
    <source>
        <dbReference type="EMBL" id="KLV27529.1"/>
    </source>
</evidence>
<accession>A0A0J1INH3</accession>
<dbReference type="Gene3D" id="3.40.50.1860">
    <property type="match status" value="2"/>
</dbReference>
<dbReference type="InterPro" id="IPR001920">
    <property type="entry name" value="Asp/Glu_race"/>
</dbReference>
<dbReference type="RefSeq" id="WP_047940848.1">
    <property type="nucleotide sequence ID" value="NZ_JABRVN010000079.1"/>
</dbReference>
<dbReference type="InterPro" id="IPR015942">
    <property type="entry name" value="Asp/Glu/hydantoin_racemase"/>
</dbReference>
<dbReference type="Proteomes" id="UP000036045">
    <property type="component" value="Unassembled WGS sequence"/>
</dbReference>
<name>A0A0J1INH3_NIACI</name>
<dbReference type="EMBL" id="LDPH01000003">
    <property type="protein sequence ID" value="KLV27529.1"/>
    <property type="molecule type" value="Genomic_DNA"/>
</dbReference>
<dbReference type="Pfam" id="PF01177">
    <property type="entry name" value="Asp_Glu_race"/>
    <property type="match status" value="1"/>
</dbReference>
<reference evidence="1 2" key="1">
    <citation type="submission" date="2015-05" db="EMBL/GenBank/DDBJ databases">
        <title>Whole genome sequence and identification of bacterial endophytes from Costus igneus.</title>
        <authorList>
            <person name="Lee Y.P."/>
            <person name="Gan H.M."/>
            <person name="Eng W."/>
            <person name="Wheatley M.S."/>
            <person name="Caraballo A."/>
            <person name="Polter S."/>
            <person name="Savka M.A."/>
            <person name="Hudson A.O."/>
        </authorList>
    </citation>
    <scope>NUCLEOTIDE SEQUENCE [LARGE SCALE GENOMIC DNA]</scope>
    <source>
        <strain evidence="1 2">RIT379</strain>
    </source>
</reference>
<sequence length="209" mass="22257">MIGVIRVFTTENKAVLDHHGKIITELYGLPTVNHCIPDQALGIYDNASEKEAIPKIVELGKKMEREGARILVISCAADPGIEELRKAVSIPVIGAGSAAALTAFSLGKPVGILGITQDVPEVMKKILGELLVGFKVPEGVENTTDLLKEEGKEKGLKAAKDLLDQGAKVIVFACTGFSTIGLADQLRNELRVPVIDAVEAEGQFAAQLY</sequence>